<dbReference type="OMA" id="CFRSASY"/>
<dbReference type="PANTHER" id="PTHR33643">
    <property type="entry name" value="UREASE ACCESSORY PROTEIN D"/>
    <property type="match status" value="1"/>
</dbReference>
<evidence type="ECO:0000256" key="1">
    <source>
        <dbReference type="ARBA" id="ARBA00007177"/>
    </source>
</evidence>
<sequence length="333" mass="36148">MRSTGELRFEFVQGKTACTTAYARYPIKFVSATRASDGGCSWVYTLGYGGGAVCGDEVTITCHVEENSTAALTTQGSTKVFKRGSKSEHATATELESDQCHRASQTLLSRVARAALLVVVPDPVTCFENSSFKQHQRFLLEHGSSLVLVDWLTSGRMSRGEGWAFNRLESRNEVMVQSCTKGKGQDEDNSGGWKPLVFDSLVLEELPGLTVRERMLGMNVVGIVILLGPRLEGLVSKVLDLETTKRSRFPAGLEPKGAATGDKQTALPPRETGRTLSSVSPLNGGIDDWCRGLAYRFAAERTDDARAMLHDLLLPLQQALGGRAPYSREGGES</sequence>
<dbReference type="eggNOG" id="ENOG502QSQN">
    <property type="taxonomic scope" value="Eukaryota"/>
</dbReference>
<dbReference type="STRING" id="2880.D7FXW1"/>
<accession>D7FXW1</accession>
<evidence type="ECO:0000313" key="4">
    <source>
        <dbReference type="EMBL" id="CBJ32374.1"/>
    </source>
</evidence>
<proteinExistence type="inferred from homology"/>
<dbReference type="InterPro" id="IPR002669">
    <property type="entry name" value="UreD"/>
</dbReference>
<name>D7FXW1_ECTSI</name>
<dbReference type="Proteomes" id="UP000002630">
    <property type="component" value="Linkage Group LG31"/>
</dbReference>
<dbReference type="Pfam" id="PF01774">
    <property type="entry name" value="UreD"/>
    <property type="match status" value="1"/>
</dbReference>
<organism evidence="4 5">
    <name type="scientific">Ectocarpus siliculosus</name>
    <name type="common">Brown alga</name>
    <name type="synonym">Conferva siliculosa</name>
    <dbReference type="NCBI Taxonomy" id="2880"/>
    <lineage>
        <taxon>Eukaryota</taxon>
        <taxon>Sar</taxon>
        <taxon>Stramenopiles</taxon>
        <taxon>Ochrophyta</taxon>
        <taxon>PX clade</taxon>
        <taxon>Phaeophyceae</taxon>
        <taxon>Ectocarpales</taxon>
        <taxon>Ectocarpaceae</taxon>
        <taxon>Ectocarpus</taxon>
    </lineage>
</organism>
<reference evidence="4 5" key="1">
    <citation type="journal article" date="2010" name="Nature">
        <title>The Ectocarpus genome and the independent evolution of multicellularity in brown algae.</title>
        <authorList>
            <person name="Cock J.M."/>
            <person name="Sterck L."/>
            <person name="Rouze P."/>
            <person name="Scornet D."/>
            <person name="Allen A.E."/>
            <person name="Amoutzias G."/>
            <person name="Anthouard V."/>
            <person name="Artiguenave F."/>
            <person name="Aury J.M."/>
            <person name="Badger J.H."/>
            <person name="Beszteri B."/>
            <person name="Billiau K."/>
            <person name="Bonnet E."/>
            <person name="Bothwell J.H."/>
            <person name="Bowler C."/>
            <person name="Boyen C."/>
            <person name="Brownlee C."/>
            <person name="Carrano C.J."/>
            <person name="Charrier B."/>
            <person name="Cho G.Y."/>
            <person name="Coelho S.M."/>
            <person name="Collen J."/>
            <person name="Corre E."/>
            <person name="Da Silva C."/>
            <person name="Delage L."/>
            <person name="Delaroque N."/>
            <person name="Dittami S.M."/>
            <person name="Doulbeau S."/>
            <person name="Elias M."/>
            <person name="Farnham G."/>
            <person name="Gachon C.M."/>
            <person name="Gschloessl B."/>
            <person name="Heesch S."/>
            <person name="Jabbari K."/>
            <person name="Jubin C."/>
            <person name="Kawai H."/>
            <person name="Kimura K."/>
            <person name="Kloareg B."/>
            <person name="Kupper F.C."/>
            <person name="Lang D."/>
            <person name="Le Bail A."/>
            <person name="Leblanc C."/>
            <person name="Lerouge P."/>
            <person name="Lohr M."/>
            <person name="Lopez P.J."/>
            <person name="Martens C."/>
            <person name="Maumus F."/>
            <person name="Michel G."/>
            <person name="Miranda-Saavedra D."/>
            <person name="Morales J."/>
            <person name="Moreau H."/>
            <person name="Motomura T."/>
            <person name="Nagasato C."/>
            <person name="Napoli C.A."/>
            <person name="Nelson D.R."/>
            <person name="Nyvall-Collen P."/>
            <person name="Peters A.F."/>
            <person name="Pommier C."/>
            <person name="Potin P."/>
            <person name="Poulain J."/>
            <person name="Quesneville H."/>
            <person name="Read B."/>
            <person name="Rensing S.A."/>
            <person name="Ritter A."/>
            <person name="Rousvoal S."/>
            <person name="Samanta M."/>
            <person name="Samson G."/>
            <person name="Schroeder D.C."/>
            <person name="Segurens B."/>
            <person name="Strittmatter M."/>
            <person name="Tonon T."/>
            <person name="Tregear J.W."/>
            <person name="Valentin K."/>
            <person name="von Dassow P."/>
            <person name="Yamagishi T."/>
            <person name="Van de Peer Y."/>
            <person name="Wincker P."/>
        </authorList>
    </citation>
    <scope>NUCLEOTIDE SEQUENCE [LARGE SCALE GENOMIC DNA]</scope>
    <source>
        <strain evidence="5">Ec32 / CCAP1310/4</strain>
    </source>
</reference>
<protein>
    <recommendedName>
        <fullName evidence="6">Urease accessory protein UreD</fullName>
    </recommendedName>
</protein>
<dbReference type="GO" id="GO:0016151">
    <property type="term" value="F:nickel cation binding"/>
    <property type="evidence" value="ECO:0007669"/>
    <property type="project" value="InterPro"/>
</dbReference>
<evidence type="ECO:0008006" key="6">
    <source>
        <dbReference type="Google" id="ProtNLM"/>
    </source>
</evidence>
<evidence type="ECO:0000256" key="2">
    <source>
        <dbReference type="ARBA" id="ARBA00023186"/>
    </source>
</evidence>
<dbReference type="EMBL" id="FN649756">
    <property type="protein sequence ID" value="CBJ32374.1"/>
    <property type="molecule type" value="Genomic_DNA"/>
</dbReference>
<dbReference type="InParanoid" id="D7FXW1"/>
<comment type="similarity">
    <text evidence="1">Belongs to the UreD family.</text>
</comment>
<keyword evidence="5" id="KW-1185">Reference proteome</keyword>
<dbReference type="HAMAP" id="MF_01384">
    <property type="entry name" value="UreD"/>
    <property type="match status" value="1"/>
</dbReference>
<keyword evidence="2" id="KW-0143">Chaperone</keyword>
<dbReference type="PANTHER" id="PTHR33643:SF1">
    <property type="entry name" value="UREASE ACCESSORY PROTEIN D"/>
    <property type="match status" value="1"/>
</dbReference>
<dbReference type="OrthoDB" id="5550464at2759"/>
<feature type="region of interest" description="Disordered" evidence="3">
    <location>
        <begin position="250"/>
        <end position="278"/>
    </location>
</feature>
<dbReference type="AlphaFoldDB" id="D7FXW1"/>
<dbReference type="EMBL" id="FN648525">
    <property type="protein sequence ID" value="CBJ32374.1"/>
    <property type="molecule type" value="Genomic_DNA"/>
</dbReference>
<gene>
    <name evidence="4" type="ORF">Esi_0334_0008</name>
</gene>
<evidence type="ECO:0000313" key="5">
    <source>
        <dbReference type="Proteomes" id="UP000002630"/>
    </source>
</evidence>
<evidence type="ECO:0000256" key="3">
    <source>
        <dbReference type="SAM" id="MobiDB-lite"/>
    </source>
</evidence>